<dbReference type="Pfam" id="PF13041">
    <property type="entry name" value="PPR_2"/>
    <property type="match status" value="2"/>
</dbReference>
<dbReference type="InterPro" id="IPR046960">
    <property type="entry name" value="PPR_At4g14850-like_plant"/>
</dbReference>
<dbReference type="PANTHER" id="PTHR47926">
    <property type="entry name" value="PENTATRICOPEPTIDE REPEAT-CONTAINING PROTEIN"/>
    <property type="match status" value="1"/>
</dbReference>
<proteinExistence type="predicted"/>
<name>A0AAN8VYS9_9MAGN</name>
<comment type="caution">
    <text evidence="3">The sequence shown here is derived from an EMBL/GenBank/DDBJ whole genome shotgun (WGS) entry which is preliminary data.</text>
</comment>
<evidence type="ECO:0000313" key="4">
    <source>
        <dbReference type="Proteomes" id="UP001370490"/>
    </source>
</evidence>
<evidence type="ECO:0000313" key="3">
    <source>
        <dbReference type="EMBL" id="KAK6942890.1"/>
    </source>
</evidence>
<dbReference type="NCBIfam" id="TIGR00756">
    <property type="entry name" value="PPR"/>
    <property type="match status" value="4"/>
</dbReference>
<dbReference type="Proteomes" id="UP001370490">
    <property type="component" value="Unassembled WGS sequence"/>
</dbReference>
<evidence type="ECO:0000256" key="1">
    <source>
        <dbReference type="ARBA" id="ARBA00022737"/>
    </source>
</evidence>
<dbReference type="FunFam" id="1.25.40.10:FF:000196">
    <property type="entry name" value="Pentatricopeptide repeat-containing protein At4g14850"/>
    <property type="match status" value="1"/>
</dbReference>
<dbReference type="Pfam" id="PF01535">
    <property type="entry name" value="PPR"/>
    <property type="match status" value="2"/>
</dbReference>
<feature type="repeat" description="PPR" evidence="2">
    <location>
        <begin position="334"/>
        <end position="368"/>
    </location>
</feature>
<feature type="repeat" description="PPR" evidence="2">
    <location>
        <begin position="299"/>
        <end position="333"/>
    </location>
</feature>
<reference evidence="3 4" key="1">
    <citation type="submission" date="2023-12" db="EMBL/GenBank/DDBJ databases">
        <title>A high-quality genome assembly for Dillenia turbinata (Dilleniales).</title>
        <authorList>
            <person name="Chanderbali A."/>
        </authorList>
    </citation>
    <scope>NUCLEOTIDE SEQUENCE [LARGE SCALE GENOMIC DNA]</scope>
    <source>
        <strain evidence="3">LSX21</strain>
        <tissue evidence="3">Leaf</tissue>
    </source>
</reference>
<dbReference type="FunFam" id="1.25.40.10:FF:000378">
    <property type="entry name" value="Pentatricopeptide repeat-containing protein mitochondrial"/>
    <property type="match status" value="1"/>
</dbReference>
<organism evidence="3 4">
    <name type="scientific">Dillenia turbinata</name>
    <dbReference type="NCBI Taxonomy" id="194707"/>
    <lineage>
        <taxon>Eukaryota</taxon>
        <taxon>Viridiplantae</taxon>
        <taxon>Streptophyta</taxon>
        <taxon>Embryophyta</taxon>
        <taxon>Tracheophyta</taxon>
        <taxon>Spermatophyta</taxon>
        <taxon>Magnoliopsida</taxon>
        <taxon>eudicotyledons</taxon>
        <taxon>Gunneridae</taxon>
        <taxon>Pentapetalae</taxon>
        <taxon>Dilleniales</taxon>
        <taxon>Dilleniaceae</taxon>
        <taxon>Dillenia</taxon>
    </lineage>
</organism>
<gene>
    <name evidence="3" type="ORF">RJ641_028267</name>
</gene>
<dbReference type="EMBL" id="JBAMMX010000004">
    <property type="protein sequence ID" value="KAK6942890.1"/>
    <property type="molecule type" value="Genomic_DNA"/>
</dbReference>
<dbReference type="PANTHER" id="PTHR47926:SF438">
    <property type="entry name" value="PENTATRICOPEPTIDE REPEAT-CONTAINING PROTEIN"/>
    <property type="match status" value="1"/>
</dbReference>
<accession>A0AAN8VYS9</accession>
<dbReference type="PROSITE" id="PS51375">
    <property type="entry name" value="PPR"/>
    <property type="match status" value="3"/>
</dbReference>
<feature type="repeat" description="PPR" evidence="2">
    <location>
        <begin position="198"/>
        <end position="232"/>
    </location>
</feature>
<dbReference type="Gene3D" id="1.25.40.10">
    <property type="entry name" value="Tetratricopeptide repeat domain"/>
    <property type="match status" value="3"/>
</dbReference>
<dbReference type="InterPro" id="IPR002885">
    <property type="entry name" value="PPR_rpt"/>
</dbReference>
<keyword evidence="4" id="KW-1185">Reference proteome</keyword>
<keyword evidence="1" id="KW-0677">Repeat</keyword>
<dbReference type="GO" id="GO:0009451">
    <property type="term" value="P:RNA modification"/>
    <property type="evidence" value="ECO:0007669"/>
    <property type="project" value="InterPro"/>
</dbReference>
<sequence length="532" mass="60000">MNLRILLQHRVRRNSRSASLTPFFLNLRLLSQFSSISAHKHVSHRVDNKKLSQALRVVALVASPKPALADARRTHLRLIEDFLQKDSFRLTPKRVSNDDSAVYDKMLKWDVVEKEDAMPMVIRLHKEGLLIDAKLLSSAISFCGSQDIIKVGVQVHCLAIKNGFMSNVYIGSSLISFYSKCRRLDDGYRVFDEMPVKNVVSWTAIIAGYAQEWRIDVCLELYCRMRSSMSKPNDFTFTSLLSACTGSGALGQGRSAHCQVIQMGLDSYLHIANALLSMYCKCGDLKDALYIFENIEGGDVVSWNSMIAGYALHGLAEQAIDLFKAMKRQKVKPDGITFLGVLSCCRHSGLVREGRMYFESMLEEGVKPELDHYSCIVDLLGRAGLLEEAEDFIHNMPINPNAVIWGSLLSSCRLHGNVWTGIRAAENRLLLEPGCVATHLQLANLYASVGYWDQAANMRKMIKDKGLKTNAGYSWVEIQNEVHKFRAEDRSNSKMKEITDLVDSLVEHMRKFGHDYEIYVEDANNSYPELLV</sequence>
<dbReference type="AlphaFoldDB" id="A0AAN8VYS9"/>
<dbReference type="InterPro" id="IPR011990">
    <property type="entry name" value="TPR-like_helical_dom_sf"/>
</dbReference>
<dbReference type="GO" id="GO:0003723">
    <property type="term" value="F:RNA binding"/>
    <property type="evidence" value="ECO:0007669"/>
    <property type="project" value="InterPro"/>
</dbReference>
<evidence type="ECO:0000256" key="2">
    <source>
        <dbReference type="PROSITE-ProRule" id="PRU00708"/>
    </source>
</evidence>
<protein>
    <submittedName>
        <fullName evidence="3">Pentatricopeptide repeat</fullName>
    </submittedName>
</protein>